<keyword evidence="6" id="KW-0418">Kinase</keyword>
<feature type="compositionally biased region" description="Basic and acidic residues" evidence="5">
    <location>
        <begin position="368"/>
        <end position="400"/>
    </location>
</feature>
<keyword evidence="1 4" id="KW-0853">WD repeat</keyword>
<dbReference type="PROSITE" id="PS50082">
    <property type="entry name" value="WD_REPEATS_2"/>
    <property type="match status" value="1"/>
</dbReference>
<dbReference type="OrthoDB" id="308449at2759"/>
<protein>
    <submittedName>
        <fullName evidence="6">p21-activated protein kinase-interacting protein 1-like</fullName>
    </submittedName>
</protein>
<keyword evidence="2" id="KW-0677">Repeat</keyword>
<evidence type="ECO:0000256" key="2">
    <source>
        <dbReference type="ARBA" id="ARBA00022737"/>
    </source>
</evidence>
<comment type="caution">
    <text evidence="6">The sequence shown here is derived from an EMBL/GenBank/DDBJ whole genome shotgun (WGS) entry which is preliminary data.</text>
</comment>
<dbReference type="PANTHER" id="PTHR44675">
    <property type="entry name" value="PAK1 INTERACTING PROTEIN 1"/>
    <property type="match status" value="1"/>
</dbReference>
<evidence type="ECO:0000313" key="7">
    <source>
        <dbReference type="Proteomes" id="UP000440578"/>
    </source>
</evidence>
<feature type="compositionally biased region" description="Basic and acidic residues" evidence="5">
    <location>
        <begin position="342"/>
        <end position="351"/>
    </location>
</feature>
<gene>
    <name evidence="6" type="primary">pak1ip1_1</name>
    <name evidence="6" type="ORF">FJT64_000622</name>
</gene>
<keyword evidence="7" id="KW-1185">Reference proteome</keyword>
<dbReference type="InterPro" id="IPR001680">
    <property type="entry name" value="WD40_rpt"/>
</dbReference>
<evidence type="ECO:0000256" key="1">
    <source>
        <dbReference type="ARBA" id="ARBA00022574"/>
    </source>
</evidence>
<dbReference type="PROSITE" id="PS00678">
    <property type="entry name" value="WD_REPEATS_1"/>
    <property type="match status" value="1"/>
</dbReference>
<name>A0A6A4VG08_AMPAM</name>
<dbReference type="SUPFAM" id="SSF50978">
    <property type="entry name" value="WD40 repeat-like"/>
    <property type="match status" value="1"/>
</dbReference>
<dbReference type="GO" id="GO:0016301">
    <property type="term" value="F:kinase activity"/>
    <property type="evidence" value="ECO:0007669"/>
    <property type="project" value="UniProtKB-KW"/>
</dbReference>
<dbReference type="InterPro" id="IPR019775">
    <property type="entry name" value="WD40_repeat_CS"/>
</dbReference>
<dbReference type="EMBL" id="VIIS01001620">
    <property type="protein sequence ID" value="KAF0295376.1"/>
    <property type="molecule type" value="Genomic_DNA"/>
</dbReference>
<feature type="region of interest" description="Disordered" evidence="5">
    <location>
        <begin position="339"/>
        <end position="400"/>
    </location>
</feature>
<accession>A0A6A4VG08</accession>
<reference evidence="6 7" key="1">
    <citation type="submission" date="2019-07" db="EMBL/GenBank/DDBJ databases">
        <title>Draft genome assembly of a fouling barnacle, Amphibalanus amphitrite (Darwin, 1854): The first reference genome for Thecostraca.</title>
        <authorList>
            <person name="Kim W."/>
        </authorList>
    </citation>
    <scope>NUCLEOTIDE SEQUENCE [LARGE SCALE GENOMIC DNA]</scope>
    <source>
        <strain evidence="6">SNU_AA5</strain>
        <tissue evidence="6">Soma without cirri and trophi</tissue>
    </source>
</reference>
<dbReference type="SMART" id="SM00320">
    <property type="entry name" value="WD40"/>
    <property type="match status" value="5"/>
</dbReference>
<evidence type="ECO:0000313" key="6">
    <source>
        <dbReference type="EMBL" id="KAF0295377.1"/>
    </source>
</evidence>
<dbReference type="EMBL" id="VIIS01001620">
    <property type="protein sequence ID" value="KAF0295377.1"/>
    <property type="molecule type" value="Genomic_DNA"/>
</dbReference>
<evidence type="ECO:0000256" key="5">
    <source>
        <dbReference type="SAM" id="MobiDB-lite"/>
    </source>
</evidence>
<dbReference type="PANTHER" id="PTHR44675:SF1">
    <property type="entry name" value="P21-ACTIVATED PROTEIN KINASE-INTERACTING PROTEIN 1"/>
    <property type="match status" value="1"/>
</dbReference>
<feature type="repeat" description="WD" evidence="4">
    <location>
        <begin position="124"/>
        <end position="165"/>
    </location>
</feature>
<dbReference type="Proteomes" id="UP000440578">
    <property type="component" value="Unassembled WGS sequence"/>
</dbReference>
<dbReference type="InterPro" id="IPR015943">
    <property type="entry name" value="WD40/YVTN_repeat-like_dom_sf"/>
</dbReference>
<dbReference type="AlphaFoldDB" id="A0A6A4VG08"/>
<dbReference type="InterPro" id="IPR036322">
    <property type="entry name" value="WD40_repeat_dom_sf"/>
</dbReference>
<evidence type="ECO:0000256" key="3">
    <source>
        <dbReference type="ARBA" id="ARBA00045213"/>
    </source>
</evidence>
<comment type="function">
    <text evidence="3">Negatively regulates the PAK1 kinase. PAK1 is a member of the PAK kinase family, which has been shown to play a positive role in the regulation of signaling pathways involving MAPK8 and RELA. PAK1 exists as an inactive homodimer, which is activated by binding of small GTPases such as CDC42 to an N-terminal regulatory domain. PAK1IP1 also binds to the N-terminus of PAK1, and inhibits the specific activation of PAK1 by CDC42. May be involved in ribosomal large subunit assembly.</text>
</comment>
<dbReference type="Gene3D" id="2.130.10.10">
    <property type="entry name" value="YVTN repeat-like/Quinoprotein amine dehydrogenase"/>
    <property type="match status" value="2"/>
</dbReference>
<organism evidence="6 7">
    <name type="scientific">Amphibalanus amphitrite</name>
    <name type="common">Striped barnacle</name>
    <name type="synonym">Balanus amphitrite</name>
    <dbReference type="NCBI Taxonomy" id="1232801"/>
    <lineage>
        <taxon>Eukaryota</taxon>
        <taxon>Metazoa</taxon>
        <taxon>Ecdysozoa</taxon>
        <taxon>Arthropoda</taxon>
        <taxon>Crustacea</taxon>
        <taxon>Multicrustacea</taxon>
        <taxon>Cirripedia</taxon>
        <taxon>Thoracica</taxon>
        <taxon>Thoracicalcarea</taxon>
        <taxon>Balanomorpha</taxon>
        <taxon>Balanoidea</taxon>
        <taxon>Balanidae</taxon>
        <taxon>Amphibalaninae</taxon>
        <taxon>Amphibalanus</taxon>
    </lineage>
</organism>
<sequence length="400" mass="43101">MDRELEVEVICGTYEEFVVGYQLFTYSGDDKEEVRQFEQTFADHSHTASVRAVACRGDLLASGGADEIVKLYDMRRRVESGQLMDHQGTITCLEFHGRHHLLSGSEDGRVAVVRTDNWQCEKYLGRHKGGVTALAVHPTGRLALTAGKDGKLLTWDLVRGRVAFRTNIKAAAEFVLWSPDGSTYAVGVQGRCDVYSVASAGVLYSLKSAGRINCAAYLSKSLLVCGDESGQATVFDVSPGGGGRGCSWAAHQARLRALAVMARSETRSWIVTASSDGWCKVWEADTSESAAPAEPSPVASYNTTCRLTSVTVHVPPEKRWPPQKAADLAAEAAERAAAAAERAAEAAERAAHKVARAAGDPGTSGTKRKAEPGGRRRGETGEETSTPRRQWEREESEKGG</sequence>
<evidence type="ECO:0000256" key="4">
    <source>
        <dbReference type="PROSITE-ProRule" id="PRU00221"/>
    </source>
</evidence>
<dbReference type="Pfam" id="PF00400">
    <property type="entry name" value="WD40"/>
    <property type="match status" value="4"/>
</dbReference>
<proteinExistence type="predicted"/>
<dbReference type="PROSITE" id="PS50294">
    <property type="entry name" value="WD_REPEATS_REGION"/>
    <property type="match status" value="1"/>
</dbReference>
<keyword evidence="6" id="KW-0808">Transferase</keyword>
<dbReference type="InterPro" id="IPR051959">
    <property type="entry name" value="PAK1-Kinase_Regulator"/>
</dbReference>